<dbReference type="PANTHER" id="PTHR33824:SF7">
    <property type="entry name" value="POLYKETIDE CYCLASE_DEHYDRASE AND LIPID TRANSPORT SUPERFAMILY PROTEIN"/>
    <property type="match status" value="1"/>
</dbReference>
<dbReference type="Gene3D" id="3.30.530.20">
    <property type="match status" value="1"/>
</dbReference>
<dbReference type="InterPro" id="IPR019587">
    <property type="entry name" value="Polyketide_cyclase/dehydratase"/>
</dbReference>
<dbReference type="AlphaFoldDB" id="A0AAJ5F5U7"/>
<comment type="caution">
    <text evidence="2">The sequence shown here is derived from an EMBL/GenBank/DDBJ whole genome shotgun (WGS) entry which is preliminary data.</text>
</comment>
<proteinExistence type="predicted"/>
<evidence type="ECO:0000313" key="4">
    <source>
        <dbReference type="Proteomes" id="UP000536909"/>
    </source>
</evidence>
<dbReference type="Pfam" id="PF10604">
    <property type="entry name" value="Polyketide_cyc2"/>
    <property type="match status" value="1"/>
</dbReference>
<evidence type="ECO:0000313" key="2">
    <source>
        <dbReference type="EMBL" id="TLK32144.1"/>
    </source>
</evidence>
<dbReference type="InterPro" id="IPR023393">
    <property type="entry name" value="START-like_dom_sf"/>
</dbReference>
<reference evidence="1 4" key="2">
    <citation type="submission" date="2020-08" db="EMBL/GenBank/DDBJ databases">
        <title>Genomic Encyclopedia of Type Strains, Phase IV (KMG-IV): sequencing the most valuable type-strain genomes for metagenomic binning, comparative biology and taxonomic classification.</title>
        <authorList>
            <person name="Goeker M."/>
        </authorList>
    </citation>
    <scope>NUCLEOTIDE SEQUENCE [LARGE SCALE GENOMIC DNA]</scope>
    <source>
        <strain evidence="1 4">DSM 105434</strain>
    </source>
</reference>
<dbReference type="EMBL" id="JACHFV010000001">
    <property type="protein sequence ID" value="MBB5293439.1"/>
    <property type="molecule type" value="Genomic_DNA"/>
</dbReference>
<dbReference type="EMBL" id="VBRC01000001">
    <property type="protein sequence ID" value="TLK32144.1"/>
    <property type="molecule type" value="Genomic_DNA"/>
</dbReference>
<dbReference type="PANTHER" id="PTHR33824">
    <property type="entry name" value="POLYKETIDE CYCLASE/DEHYDRASE AND LIPID TRANSPORT SUPERFAMILY PROTEIN"/>
    <property type="match status" value="1"/>
</dbReference>
<dbReference type="Proteomes" id="UP000308000">
    <property type="component" value="Unassembled WGS sequence"/>
</dbReference>
<reference evidence="2 3" key="1">
    <citation type="submission" date="2019-04" db="EMBL/GenBank/DDBJ databases">
        <title>Deinococcus metalilatus MA1002 mutant No.5.</title>
        <authorList>
            <person name="Park W."/>
            <person name="Park C."/>
        </authorList>
    </citation>
    <scope>NUCLEOTIDE SEQUENCE [LARGE SCALE GENOMIC DNA]</scope>
    <source>
        <strain evidence="2 3">MA1002-m5</strain>
    </source>
</reference>
<sequence>MDAGSPLGGPATSGIADALKGTLSRGAGKASQEQRRVTLILGGVLLTLGLRRISFGGVALALAGGALLYRELARRSGQAGAETNMAEVARSITIGKSADELHRFWREGGYLPRVMGHFAEITETDMDQAHWTVRVPGGRSLSWDTQVVESRPGELVRWQSLPGADLPNWGEMRLRPAPGDRGTEVTLRLHFQPPGGTLGAAVARALNGLVPSLLVGDALRRFKSLAETGEIPTLDRNPSARASTA</sequence>
<dbReference type="InterPro" id="IPR047137">
    <property type="entry name" value="ORF3"/>
</dbReference>
<evidence type="ECO:0000313" key="1">
    <source>
        <dbReference type="EMBL" id="MBB5293439.1"/>
    </source>
</evidence>
<protein>
    <submittedName>
        <fullName evidence="1">Membrane protein</fullName>
    </submittedName>
    <submittedName>
        <fullName evidence="2">SRPBCC family protein</fullName>
    </submittedName>
</protein>
<organism evidence="2 3">
    <name type="scientific">Deinococcus metallilatus</name>
    <dbReference type="NCBI Taxonomy" id="1211322"/>
    <lineage>
        <taxon>Bacteria</taxon>
        <taxon>Thermotogati</taxon>
        <taxon>Deinococcota</taxon>
        <taxon>Deinococci</taxon>
        <taxon>Deinococcales</taxon>
        <taxon>Deinococcaceae</taxon>
        <taxon>Deinococcus</taxon>
    </lineage>
</organism>
<gene>
    <name evidence="2" type="ORF">FCS05_01400</name>
    <name evidence="1" type="ORF">HNQ10_000252</name>
</gene>
<dbReference type="Proteomes" id="UP000536909">
    <property type="component" value="Unassembled WGS sequence"/>
</dbReference>
<dbReference type="CDD" id="cd07817">
    <property type="entry name" value="SRPBCC_8"/>
    <property type="match status" value="1"/>
</dbReference>
<dbReference type="RefSeq" id="WP_129117142.1">
    <property type="nucleotide sequence ID" value="NZ_BSUI01000012.1"/>
</dbReference>
<accession>A0AAJ5F5U7</accession>
<keyword evidence="4" id="KW-1185">Reference proteome</keyword>
<dbReference type="SUPFAM" id="SSF55961">
    <property type="entry name" value="Bet v1-like"/>
    <property type="match status" value="1"/>
</dbReference>
<name>A0AAJ5F5U7_9DEIO</name>
<evidence type="ECO:0000313" key="3">
    <source>
        <dbReference type="Proteomes" id="UP000308000"/>
    </source>
</evidence>